<evidence type="ECO:0000313" key="4">
    <source>
        <dbReference type="EMBL" id="MBR7826053.1"/>
    </source>
</evidence>
<organism evidence="4 5">
    <name type="scientific">Actinospica acidithermotolerans</name>
    <dbReference type="NCBI Taxonomy" id="2828514"/>
    <lineage>
        <taxon>Bacteria</taxon>
        <taxon>Bacillati</taxon>
        <taxon>Actinomycetota</taxon>
        <taxon>Actinomycetes</taxon>
        <taxon>Catenulisporales</taxon>
        <taxon>Actinospicaceae</taxon>
        <taxon>Actinospica</taxon>
    </lineage>
</organism>
<sequence length="400" mass="44344">MAQKQDKQKKPAKAKDAGKAEKAARAEKLRTKELTKAVRAKADKAVEVTKATAKSAAKKAKDFEAEARRAQEEYKAAKATAKAVLKVEDAELAPEEAKQLVEQVAAQIVAAEAAFADAPIPDTVLGELLRLKPGAPVDLAAIETAATPGVENRAQVEAQLPALAARVAELQERLYAAAAGGDSKRRVLLVLQGMDTSGKGGTVRHVVGLLDPNGTRIRAFKAPTVEEQAHDFLWRIRNNVPEAGQIGIFDRSHYEDVLVAKVRKLVLPMHIGRRYNTINRFEKSLVDDGTVIVKCFLHISPDEQRERLLARLESPAKRWKYTPTDVDDRMLWPDFQEAYRIALERCGTEAAPWHVVPADRKWYRNYAVLRLLIEALESIDPQYPPGDFDLAAERERVLES</sequence>
<dbReference type="SUPFAM" id="SSF52540">
    <property type="entry name" value="P-loop containing nucleoside triphosphate hydrolases"/>
    <property type="match status" value="1"/>
</dbReference>
<gene>
    <name evidence="4" type="ORF">KDK95_07030</name>
</gene>
<evidence type="ECO:0000259" key="3">
    <source>
        <dbReference type="Pfam" id="PF03976"/>
    </source>
</evidence>
<dbReference type="EMBL" id="JAGSOH010000012">
    <property type="protein sequence ID" value="MBR7826053.1"/>
    <property type="molecule type" value="Genomic_DNA"/>
</dbReference>
<dbReference type="RefSeq" id="WP_212517205.1">
    <property type="nucleotide sequence ID" value="NZ_JAGSOH010000012.1"/>
</dbReference>
<evidence type="ECO:0000313" key="5">
    <source>
        <dbReference type="Proteomes" id="UP000676325"/>
    </source>
</evidence>
<protein>
    <recommendedName>
        <fullName evidence="3">Polyphosphate kinase-2-related domain-containing protein</fullName>
    </recommendedName>
</protein>
<dbReference type="GO" id="GO:0016776">
    <property type="term" value="F:phosphotransferase activity, phosphate group as acceptor"/>
    <property type="evidence" value="ECO:0007669"/>
    <property type="project" value="InterPro"/>
</dbReference>
<dbReference type="InterPro" id="IPR022300">
    <property type="entry name" value="PPK2-rel_1"/>
</dbReference>
<dbReference type="Proteomes" id="UP000676325">
    <property type="component" value="Unassembled WGS sequence"/>
</dbReference>
<evidence type="ECO:0000256" key="2">
    <source>
        <dbReference type="SAM" id="MobiDB-lite"/>
    </source>
</evidence>
<dbReference type="NCBIfam" id="TIGR03709">
    <property type="entry name" value="PPK2_rel_1"/>
    <property type="match status" value="1"/>
</dbReference>
<accession>A0A941E8V5</accession>
<evidence type="ECO:0000256" key="1">
    <source>
        <dbReference type="SAM" id="Coils"/>
    </source>
</evidence>
<dbReference type="PANTHER" id="PTHR34383">
    <property type="entry name" value="POLYPHOSPHATE:AMP PHOSPHOTRANSFERASE-RELATED"/>
    <property type="match status" value="1"/>
</dbReference>
<dbReference type="InterPro" id="IPR022488">
    <property type="entry name" value="PPK2-related"/>
</dbReference>
<dbReference type="AlphaFoldDB" id="A0A941E8V5"/>
<keyword evidence="1" id="KW-0175">Coiled coil</keyword>
<dbReference type="Pfam" id="PF03976">
    <property type="entry name" value="PPK2"/>
    <property type="match status" value="1"/>
</dbReference>
<dbReference type="InterPro" id="IPR027417">
    <property type="entry name" value="P-loop_NTPase"/>
</dbReference>
<name>A0A941E8V5_9ACTN</name>
<comment type="caution">
    <text evidence="4">The sequence shown here is derived from an EMBL/GenBank/DDBJ whole genome shotgun (WGS) entry which is preliminary data.</text>
</comment>
<feature type="region of interest" description="Disordered" evidence="2">
    <location>
        <begin position="1"/>
        <end position="30"/>
    </location>
</feature>
<reference evidence="4" key="1">
    <citation type="submission" date="2021-04" db="EMBL/GenBank/DDBJ databases">
        <title>Genome based classification of Actinospica acidithermotolerans sp. nov., an actinobacterium isolated from an Indonesian hot spring.</title>
        <authorList>
            <person name="Kusuma A.B."/>
            <person name="Putra K.E."/>
            <person name="Nafisah S."/>
            <person name="Loh J."/>
            <person name="Nouioui I."/>
            <person name="Goodfellow M."/>
        </authorList>
    </citation>
    <scope>NUCLEOTIDE SEQUENCE</scope>
    <source>
        <strain evidence="4">MGRD01-02</strain>
    </source>
</reference>
<feature type="domain" description="Polyphosphate kinase-2-related" evidence="3">
    <location>
        <begin position="153"/>
        <end position="381"/>
    </location>
</feature>
<keyword evidence="5" id="KW-1185">Reference proteome</keyword>
<dbReference type="Gene3D" id="3.40.50.300">
    <property type="entry name" value="P-loop containing nucleotide triphosphate hydrolases"/>
    <property type="match status" value="1"/>
</dbReference>
<proteinExistence type="predicted"/>
<dbReference type="GO" id="GO:0006797">
    <property type="term" value="P:polyphosphate metabolic process"/>
    <property type="evidence" value="ECO:0007669"/>
    <property type="project" value="InterPro"/>
</dbReference>
<feature type="coiled-coil region" evidence="1">
    <location>
        <begin position="53"/>
        <end position="80"/>
    </location>
</feature>
<dbReference type="PANTHER" id="PTHR34383:SF3">
    <property type="entry name" value="POLYPHOSPHATE:AMP PHOSPHOTRANSFERASE"/>
    <property type="match status" value="1"/>
</dbReference>